<proteinExistence type="predicted"/>
<feature type="compositionally biased region" description="Low complexity" evidence="1">
    <location>
        <begin position="22"/>
        <end position="33"/>
    </location>
</feature>
<organism evidence="2 3">
    <name type="scientific">Pararobbsia silviterrae</name>
    <dbReference type="NCBI Taxonomy" id="1792498"/>
    <lineage>
        <taxon>Bacteria</taxon>
        <taxon>Pseudomonadati</taxon>
        <taxon>Pseudomonadota</taxon>
        <taxon>Betaproteobacteria</taxon>
        <taxon>Burkholderiales</taxon>
        <taxon>Burkholderiaceae</taxon>
        <taxon>Pararobbsia</taxon>
    </lineage>
</organism>
<protein>
    <submittedName>
        <fullName evidence="2">Uncharacterized protein</fullName>
    </submittedName>
</protein>
<sequence>MMLNPRVATATWSQRSHPVAQAPSPRTAAASARTVDERRFGNLSEAEAEGLARTLSTARGMRNVTFDAYGARWRRETRACVTGEPHRTDLSATGQCYLTRRPDADPQDRFVGAPQFVGARFRTYPIKTQTDLTFCRRDIGTSESILMRGERGTLYRIRVELPQSSEPYNLELIADGKCKFVMRTFAGIGCSTKVLEAGDDGTIALTVREGQVAGQKTVTVEVFPIESGRIEFRTVKYRNTSRART</sequence>
<keyword evidence="3" id="KW-1185">Reference proteome</keyword>
<accession>A0A494XCX7</accession>
<name>A0A494XCX7_9BURK</name>
<gene>
    <name evidence="2" type="ORF">D7S86_21610</name>
</gene>
<evidence type="ECO:0000313" key="2">
    <source>
        <dbReference type="EMBL" id="RKP48605.1"/>
    </source>
</evidence>
<dbReference type="Proteomes" id="UP000270342">
    <property type="component" value="Unassembled WGS sequence"/>
</dbReference>
<evidence type="ECO:0000256" key="1">
    <source>
        <dbReference type="SAM" id="MobiDB-lite"/>
    </source>
</evidence>
<reference evidence="2 3" key="1">
    <citation type="submission" date="2018-10" db="EMBL/GenBank/DDBJ databases">
        <title>Robbsia sp. DHC34, isolated from soil.</title>
        <authorList>
            <person name="Gao Z.-H."/>
            <person name="Qiu L.-H."/>
        </authorList>
    </citation>
    <scope>NUCLEOTIDE SEQUENCE [LARGE SCALE GENOMIC DNA]</scope>
    <source>
        <strain evidence="2 3">DHC34</strain>
    </source>
</reference>
<comment type="caution">
    <text evidence="2">The sequence shown here is derived from an EMBL/GenBank/DDBJ whole genome shotgun (WGS) entry which is preliminary data.</text>
</comment>
<dbReference type="AlphaFoldDB" id="A0A494XCX7"/>
<evidence type="ECO:0000313" key="3">
    <source>
        <dbReference type="Proteomes" id="UP000270342"/>
    </source>
</evidence>
<dbReference type="RefSeq" id="WP_121089187.1">
    <property type="nucleotide sequence ID" value="NZ_RBZU01000011.1"/>
</dbReference>
<feature type="region of interest" description="Disordered" evidence="1">
    <location>
        <begin position="1"/>
        <end position="33"/>
    </location>
</feature>
<dbReference type="EMBL" id="RBZU01000011">
    <property type="protein sequence ID" value="RKP48605.1"/>
    <property type="molecule type" value="Genomic_DNA"/>
</dbReference>